<dbReference type="SMART" id="SM00387">
    <property type="entry name" value="HATPase_c"/>
    <property type="match status" value="1"/>
</dbReference>
<dbReference type="Pfam" id="PF00072">
    <property type="entry name" value="Response_reg"/>
    <property type="match status" value="1"/>
</dbReference>
<dbReference type="PANTHER" id="PTHR43547">
    <property type="entry name" value="TWO-COMPONENT HISTIDINE KINASE"/>
    <property type="match status" value="1"/>
</dbReference>
<dbReference type="InterPro" id="IPR005467">
    <property type="entry name" value="His_kinase_dom"/>
</dbReference>
<evidence type="ECO:0000313" key="11">
    <source>
        <dbReference type="Proteomes" id="UP001303407"/>
    </source>
</evidence>
<dbReference type="Gene3D" id="2.60.40.10">
    <property type="entry name" value="Immunoglobulins"/>
    <property type="match status" value="1"/>
</dbReference>
<dbReference type="SMART" id="SM00342">
    <property type="entry name" value="HTH_ARAC"/>
    <property type="match status" value="1"/>
</dbReference>
<feature type="domain" description="Histidine kinase" evidence="8">
    <location>
        <begin position="859"/>
        <end position="1073"/>
    </location>
</feature>
<dbReference type="Gene3D" id="3.40.50.2300">
    <property type="match status" value="1"/>
</dbReference>
<evidence type="ECO:0000259" key="7">
    <source>
        <dbReference type="PROSITE" id="PS01124"/>
    </source>
</evidence>
<organism evidence="10 11">
    <name type="scientific">Thalassobellus suaedae</name>
    <dbReference type="NCBI Taxonomy" id="3074124"/>
    <lineage>
        <taxon>Bacteria</taxon>
        <taxon>Pseudomonadati</taxon>
        <taxon>Bacteroidota</taxon>
        <taxon>Flavobacteriia</taxon>
        <taxon>Flavobacteriales</taxon>
        <taxon>Flavobacteriaceae</taxon>
        <taxon>Thalassobellus</taxon>
    </lineage>
</organism>
<keyword evidence="11" id="KW-1185">Reference proteome</keyword>
<dbReference type="SMART" id="SM00448">
    <property type="entry name" value="REC"/>
    <property type="match status" value="1"/>
</dbReference>
<dbReference type="InterPro" id="IPR036097">
    <property type="entry name" value="HisK_dim/P_sf"/>
</dbReference>
<dbReference type="InterPro" id="IPR013783">
    <property type="entry name" value="Ig-like_fold"/>
</dbReference>
<dbReference type="InterPro" id="IPR011006">
    <property type="entry name" value="CheY-like_superfamily"/>
</dbReference>
<dbReference type="InterPro" id="IPR009057">
    <property type="entry name" value="Homeodomain-like_sf"/>
</dbReference>
<dbReference type="PANTHER" id="PTHR43547:SF2">
    <property type="entry name" value="HYBRID SIGNAL TRANSDUCTION HISTIDINE KINASE C"/>
    <property type="match status" value="1"/>
</dbReference>
<dbReference type="PRINTS" id="PR00344">
    <property type="entry name" value="BCTRLSENSOR"/>
</dbReference>
<keyword evidence="5" id="KW-0804">Transcription</keyword>
<evidence type="ECO:0000313" key="10">
    <source>
        <dbReference type="EMBL" id="WNH11085.1"/>
    </source>
</evidence>
<dbReference type="Gene3D" id="2.130.10.10">
    <property type="entry name" value="YVTN repeat-like/Quinoprotein amine dehydrogenase"/>
    <property type="match status" value="2"/>
</dbReference>
<dbReference type="Gene3D" id="1.10.287.130">
    <property type="match status" value="1"/>
</dbReference>
<reference evidence="10 11" key="1">
    <citation type="submission" date="2023-09" db="EMBL/GenBank/DDBJ databases">
        <title>Thalassobella suaedae gen. nov., sp. nov., a marine bacterium of the family Flavobacteriaceae isolated from a halophyte Suaeda japonica.</title>
        <authorList>
            <person name="Lee S.Y."/>
            <person name="Hwang C.Y."/>
        </authorList>
    </citation>
    <scope>NUCLEOTIDE SEQUENCE [LARGE SCALE GENOMIC DNA]</scope>
    <source>
        <strain evidence="10 11">HL-DH10</strain>
    </source>
</reference>
<dbReference type="RefSeq" id="WP_415861059.1">
    <property type="nucleotide sequence ID" value="NZ_CP134536.1"/>
</dbReference>
<dbReference type="InterPro" id="IPR011123">
    <property type="entry name" value="Y_Y_Y"/>
</dbReference>
<evidence type="ECO:0000259" key="9">
    <source>
        <dbReference type="PROSITE" id="PS50110"/>
    </source>
</evidence>
<dbReference type="Pfam" id="PF07495">
    <property type="entry name" value="Y_Y_Y"/>
    <property type="match status" value="1"/>
</dbReference>
<dbReference type="InterPro" id="IPR018060">
    <property type="entry name" value="HTH_AraC"/>
</dbReference>
<dbReference type="InterPro" id="IPR011110">
    <property type="entry name" value="Reg_prop"/>
</dbReference>
<dbReference type="SUPFAM" id="SSF55874">
    <property type="entry name" value="ATPase domain of HSP90 chaperone/DNA topoisomerase II/histidine kinase"/>
    <property type="match status" value="1"/>
</dbReference>
<dbReference type="SUPFAM" id="SSF63829">
    <property type="entry name" value="Calcium-dependent phosphotriesterase"/>
    <property type="match status" value="3"/>
</dbReference>
<dbReference type="CDD" id="cd00075">
    <property type="entry name" value="HATPase"/>
    <property type="match status" value="1"/>
</dbReference>
<evidence type="ECO:0000259" key="8">
    <source>
        <dbReference type="PROSITE" id="PS50109"/>
    </source>
</evidence>
<dbReference type="EMBL" id="CP134536">
    <property type="protein sequence ID" value="WNH11085.1"/>
    <property type="molecule type" value="Genomic_DNA"/>
</dbReference>
<dbReference type="Pfam" id="PF07494">
    <property type="entry name" value="Reg_prop"/>
    <property type="match status" value="6"/>
</dbReference>
<dbReference type="SUPFAM" id="SSF47384">
    <property type="entry name" value="Homodimeric domain of signal transducing histidine kinase"/>
    <property type="match status" value="1"/>
</dbReference>
<dbReference type="InterPro" id="IPR015943">
    <property type="entry name" value="WD40/YVTN_repeat-like_dom_sf"/>
</dbReference>
<dbReference type="Gene3D" id="1.10.10.60">
    <property type="entry name" value="Homeodomain-like"/>
    <property type="match status" value="1"/>
</dbReference>
<dbReference type="EC" id="2.7.13.3" evidence="2"/>
<dbReference type="CDD" id="cd00082">
    <property type="entry name" value="HisKA"/>
    <property type="match status" value="1"/>
</dbReference>
<dbReference type="PROSITE" id="PS50109">
    <property type="entry name" value="HIS_KIN"/>
    <property type="match status" value="1"/>
</dbReference>
<evidence type="ECO:0000256" key="5">
    <source>
        <dbReference type="ARBA" id="ARBA00023163"/>
    </source>
</evidence>
<dbReference type="InterPro" id="IPR003661">
    <property type="entry name" value="HisK_dim/P_dom"/>
</dbReference>
<feature type="domain" description="Response regulatory" evidence="9">
    <location>
        <begin position="1124"/>
        <end position="1239"/>
    </location>
</feature>
<accession>A0ABY9XYY0</accession>
<name>A0ABY9XYY0_9FLAO</name>
<evidence type="ECO:0000256" key="1">
    <source>
        <dbReference type="ARBA" id="ARBA00000085"/>
    </source>
</evidence>
<dbReference type="SUPFAM" id="SSF46689">
    <property type="entry name" value="Homeodomain-like"/>
    <property type="match status" value="1"/>
</dbReference>
<dbReference type="Gene3D" id="3.30.565.10">
    <property type="entry name" value="Histidine kinase-like ATPase, C-terminal domain"/>
    <property type="match status" value="1"/>
</dbReference>
<gene>
    <name evidence="10" type="ORF">RHP49_09120</name>
</gene>
<evidence type="ECO:0000256" key="3">
    <source>
        <dbReference type="ARBA" id="ARBA00022553"/>
    </source>
</evidence>
<comment type="catalytic activity">
    <reaction evidence="1">
        <text>ATP + protein L-histidine = ADP + protein N-phospho-L-histidine.</text>
        <dbReference type="EC" id="2.7.13.3"/>
    </reaction>
</comment>
<sequence>MIKNTFIFLFCLLNTCIVYCQDSQLPSKSIEDILTFHLLDVESGLSNNYVNSVEQDSLGFIWVATIEGINRYDGTSFTKFKKEYQNQESSLINNHVEQITADDHGNLLLATDEGLNIYDTKHETFKVLKHNGKAIENAISSFVIGPNNELVVGASRHHWGIQFIDKDGNLQTFSHQPNNASSISSNNVSSLTVQGDSILWIGTTDRGLNRFNFNTKTITRIPYGENSALPSLKINSLYTDSKDNLWIGSVDGLQVLTTKGDTLGLKASSFSDKGLSGNSILSFEEDNQGQMWIGTLNGGLNILDISSFLSKKDRISIKWFLPKTDGSSVFNRTVSSIKMDKEGNMWLGTSTGLNFVNPKGEPIKLFHKNIETPNALSHDRIGAFTEKKDGKIWIGTDGGGLNLFDPTTGEFWYYQHDPNDKHSLSNDYVLSLLEDKESRVWIGTYRGGLNKMDIETGHCKHYLQGNTEDGSDIRKIFEDNTGQIWVGTNRGGLFKYIEEKDQFDYIESLGKIDIRDIRNGDNGSLWLATYGDGIIKYKPNNDNATFYKIANTRGMTSDVIYCLLPIKNGDILAGTRYGGLIRLNPKTHTCLSFTENDGLSNNSVNSIVMENEIDIWLGTFEGISHYNIITNKIDNLNTFNNIQRSEFNIGAALKSKNRYLYFGGNKGFNMFNPKNLHKDRTQTYPIVFENMQILNKKVPVTPNHKKAILENSISYQDHITLNHDQTMFSVDFVVLKFPVAKNINYSYLLEGYHNHWIDTKSNGSANLSNVPPGNYTLKVKAKLGSGQEVYNQLLVSITPPFWRTVPAYILYLLLIAATIFVGMKYYSNHIKLKNSLLFEKKQRQLEHDFNEERIRFFTSFSHELRTPLTLILGPVNDMIPELRNKKHADSMRLIKKNATYLFQSINKLLEFRKSEVGLSDLFIGKHNLSSVLKQLIDNYLLMAKKKGIKLSLTLPKKDLIAWFDIEKVQIIVNNLLSNAFKYSKDKGEIKVSLIKDEAFFKIIVNDNGSGIHPKDLDHIFEWYYQSKSLPRKKGSGIGLALSKNFAELHKGKLAVESELNKGSVFTFSIPRDESLFSMTPIDNVNREPSEEVDISPLNAWGPTAIKVSEEKIKTTINPHEDRLVILVIDDNPDILKYLEGLLDNHYDILYAENGQEGIDKAIQYVPDLIISDIMMPKKSGIDLCEILKKEMTTTHIPIILLSAKNNIESIKTGYITGADDYIVKPFNSQLLQVRIKNLINSRMLLRKYFLEQAEPLETFSKEQSNLLDKEKEFLRKLDGIILIHMREEKTSVNDIVIGIGMSRTSLFRKIKAITGKNINEYINMVKIKKAANLIKNENLSISQAAFEVGFNSPKYFRQLFKKQFGVVPSDYKKSTKNIE</sequence>
<dbReference type="InterPro" id="IPR003594">
    <property type="entry name" value="HATPase_dom"/>
</dbReference>
<feature type="modified residue" description="4-aspartylphosphate" evidence="6">
    <location>
        <position position="1172"/>
    </location>
</feature>
<keyword evidence="4" id="KW-0805">Transcription regulation</keyword>
<dbReference type="InterPro" id="IPR001789">
    <property type="entry name" value="Sig_transdc_resp-reg_receiver"/>
</dbReference>
<evidence type="ECO:0000256" key="6">
    <source>
        <dbReference type="PROSITE-ProRule" id="PRU00169"/>
    </source>
</evidence>
<keyword evidence="3 6" id="KW-0597">Phosphoprotein</keyword>
<dbReference type="InterPro" id="IPR036890">
    <property type="entry name" value="HATPase_C_sf"/>
</dbReference>
<evidence type="ECO:0000256" key="4">
    <source>
        <dbReference type="ARBA" id="ARBA00023015"/>
    </source>
</evidence>
<dbReference type="Proteomes" id="UP001303407">
    <property type="component" value="Chromosome"/>
</dbReference>
<feature type="domain" description="HTH araC/xylS-type" evidence="7">
    <location>
        <begin position="1275"/>
        <end position="1374"/>
    </location>
</feature>
<dbReference type="SMART" id="SM00388">
    <property type="entry name" value="HisKA"/>
    <property type="match status" value="1"/>
</dbReference>
<dbReference type="Pfam" id="PF02518">
    <property type="entry name" value="HATPase_c"/>
    <property type="match status" value="1"/>
</dbReference>
<dbReference type="PROSITE" id="PS50110">
    <property type="entry name" value="RESPONSE_REGULATORY"/>
    <property type="match status" value="1"/>
</dbReference>
<dbReference type="Pfam" id="PF12833">
    <property type="entry name" value="HTH_18"/>
    <property type="match status" value="1"/>
</dbReference>
<dbReference type="PROSITE" id="PS01124">
    <property type="entry name" value="HTH_ARAC_FAMILY_2"/>
    <property type="match status" value="1"/>
</dbReference>
<evidence type="ECO:0000256" key="2">
    <source>
        <dbReference type="ARBA" id="ARBA00012438"/>
    </source>
</evidence>
<dbReference type="InterPro" id="IPR004358">
    <property type="entry name" value="Sig_transdc_His_kin-like_C"/>
</dbReference>
<proteinExistence type="predicted"/>
<protein>
    <recommendedName>
        <fullName evidence="2">histidine kinase</fullName>
        <ecNumber evidence="2">2.7.13.3</ecNumber>
    </recommendedName>
</protein>
<dbReference type="SUPFAM" id="SSF52172">
    <property type="entry name" value="CheY-like"/>
    <property type="match status" value="1"/>
</dbReference>
<dbReference type="Pfam" id="PF00512">
    <property type="entry name" value="HisKA"/>
    <property type="match status" value="1"/>
</dbReference>